<dbReference type="InterPro" id="IPR036409">
    <property type="entry name" value="Aldolase_II/adducin_N_sf"/>
</dbReference>
<dbReference type="SMART" id="SM01007">
    <property type="entry name" value="Aldolase_II"/>
    <property type="match status" value="1"/>
</dbReference>
<dbReference type="GO" id="GO:0016832">
    <property type="term" value="F:aldehyde-lyase activity"/>
    <property type="evidence" value="ECO:0007669"/>
    <property type="project" value="TreeGrafter"/>
</dbReference>
<gene>
    <name evidence="4" type="ORF">DY240_20490</name>
</gene>
<feature type="domain" description="Class II aldolase/adducin N-terminal" evidence="3">
    <location>
        <begin position="10"/>
        <end position="183"/>
    </location>
</feature>
<dbReference type="GO" id="GO:0005829">
    <property type="term" value="C:cytosol"/>
    <property type="evidence" value="ECO:0007669"/>
    <property type="project" value="TreeGrafter"/>
</dbReference>
<dbReference type="GO" id="GO:0046872">
    <property type="term" value="F:metal ion binding"/>
    <property type="evidence" value="ECO:0007669"/>
    <property type="project" value="UniProtKB-KW"/>
</dbReference>
<dbReference type="InterPro" id="IPR001303">
    <property type="entry name" value="Aldolase_II/adducin_N"/>
</dbReference>
<evidence type="ECO:0000256" key="1">
    <source>
        <dbReference type="ARBA" id="ARBA00022723"/>
    </source>
</evidence>
<dbReference type="Gene3D" id="3.40.225.10">
    <property type="entry name" value="Class II aldolase/adducin N-terminal domain"/>
    <property type="match status" value="1"/>
</dbReference>
<dbReference type="AlphaFoldDB" id="A0A418KLN4"/>
<dbReference type="PANTHER" id="PTHR22789">
    <property type="entry name" value="FUCULOSE PHOSPHATE ALDOLASE"/>
    <property type="match status" value="1"/>
</dbReference>
<dbReference type="OrthoDB" id="9786287at2"/>
<dbReference type="InterPro" id="IPR050197">
    <property type="entry name" value="Aldolase_class_II_sugar_metab"/>
</dbReference>
<evidence type="ECO:0000256" key="2">
    <source>
        <dbReference type="ARBA" id="ARBA00023239"/>
    </source>
</evidence>
<evidence type="ECO:0000313" key="4">
    <source>
        <dbReference type="EMBL" id="RIQ18856.1"/>
    </source>
</evidence>
<name>A0A418KLN4_9ACTN</name>
<dbReference type="PANTHER" id="PTHR22789:SF0">
    <property type="entry name" value="3-OXO-TETRONATE 4-PHOSPHATE DECARBOXYLASE-RELATED"/>
    <property type="match status" value="1"/>
</dbReference>
<evidence type="ECO:0000313" key="5">
    <source>
        <dbReference type="Proteomes" id="UP000284057"/>
    </source>
</evidence>
<dbReference type="EMBL" id="QUAL01000186">
    <property type="protein sequence ID" value="RIQ18856.1"/>
    <property type="molecule type" value="Genomic_DNA"/>
</dbReference>
<dbReference type="SUPFAM" id="SSF53639">
    <property type="entry name" value="AraD/HMP-PK domain-like"/>
    <property type="match status" value="1"/>
</dbReference>
<dbReference type="Pfam" id="PF00596">
    <property type="entry name" value="Aldolase_II"/>
    <property type="match status" value="1"/>
</dbReference>
<protein>
    <recommendedName>
        <fullName evidence="3">Class II aldolase/adducin N-terminal domain-containing protein</fullName>
    </recommendedName>
</protein>
<comment type="caution">
    <text evidence="4">The sequence shown here is derived from an EMBL/GenBank/DDBJ whole genome shotgun (WGS) entry which is preliminary data.</text>
</comment>
<proteinExistence type="predicted"/>
<keyword evidence="2" id="KW-0456">Lyase</keyword>
<accession>A0A418KLN4</accession>
<evidence type="ECO:0000259" key="3">
    <source>
        <dbReference type="SMART" id="SM01007"/>
    </source>
</evidence>
<sequence length="207" mass="20829">MGGRSVIEVDALVTACHRLAALGLSPGGSGNVSVRVGEQVFITPTGAALSRVTAGDLAVLSLTGEPLSGARPSKEFPLHLAAYHVRPEAQAIVHLHSVHAAAVSCLDEPLPTLTPYQVTRLGPLPVVPYAPPGSAALAEGVAGVLADHHAALLANHGSVVAAAGVDLAADLAEELESTARLALLLRGLPYRELPPSAVSAPAGPATS</sequence>
<keyword evidence="1" id="KW-0479">Metal-binding</keyword>
<organism evidence="4 5">
    <name type="scientific">Jiangella rhizosphaerae</name>
    <dbReference type="NCBI Taxonomy" id="2293569"/>
    <lineage>
        <taxon>Bacteria</taxon>
        <taxon>Bacillati</taxon>
        <taxon>Actinomycetota</taxon>
        <taxon>Actinomycetes</taxon>
        <taxon>Jiangellales</taxon>
        <taxon>Jiangellaceae</taxon>
        <taxon>Jiangella</taxon>
    </lineage>
</organism>
<dbReference type="GO" id="GO:0019323">
    <property type="term" value="P:pentose catabolic process"/>
    <property type="evidence" value="ECO:0007669"/>
    <property type="project" value="TreeGrafter"/>
</dbReference>
<dbReference type="Proteomes" id="UP000284057">
    <property type="component" value="Unassembled WGS sequence"/>
</dbReference>
<reference evidence="4 5" key="1">
    <citation type="submission" date="2018-09" db="EMBL/GenBank/DDBJ databases">
        <title>Isolation, diversity and antifungal activity of actinobacteria from wheat.</title>
        <authorList>
            <person name="Han C."/>
        </authorList>
    </citation>
    <scope>NUCLEOTIDE SEQUENCE [LARGE SCALE GENOMIC DNA]</scope>
    <source>
        <strain evidence="4 5">NEAU-YY265</strain>
    </source>
</reference>
<keyword evidence="5" id="KW-1185">Reference proteome</keyword>